<dbReference type="PANTHER" id="PTHR37984">
    <property type="entry name" value="PROTEIN CBG26694"/>
    <property type="match status" value="1"/>
</dbReference>
<organism evidence="3 4">
    <name type="scientific">Taxus chinensis</name>
    <name type="common">Chinese yew</name>
    <name type="synonym">Taxus wallichiana var. chinensis</name>
    <dbReference type="NCBI Taxonomy" id="29808"/>
    <lineage>
        <taxon>Eukaryota</taxon>
        <taxon>Viridiplantae</taxon>
        <taxon>Streptophyta</taxon>
        <taxon>Embryophyta</taxon>
        <taxon>Tracheophyta</taxon>
        <taxon>Spermatophyta</taxon>
        <taxon>Pinopsida</taxon>
        <taxon>Pinidae</taxon>
        <taxon>Conifers II</taxon>
        <taxon>Cupressales</taxon>
        <taxon>Taxaceae</taxon>
        <taxon>Taxus</taxon>
    </lineage>
</organism>
<keyword evidence="4" id="KW-1185">Reference proteome</keyword>
<evidence type="ECO:0000313" key="3">
    <source>
        <dbReference type="EMBL" id="KAH9299865.1"/>
    </source>
</evidence>
<dbReference type="Gene3D" id="3.10.10.10">
    <property type="entry name" value="HIV Type 1 Reverse Transcriptase, subunit A, domain 1"/>
    <property type="match status" value="1"/>
</dbReference>
<dbReference type="PROSITE" id="PS50879">
    <property type="entry name" value="RNASE_H_1"/>
    <property type="match status" value="1"/>
</dbReference>
<dbReference type="InterPro" id="IPR000477">
    <property type="entry name" value="RT_dom"/>
</dbReference>
<accession>A0AA38CGI8</accession>
<keyword evidence="1" id="KW-0511">Multifunctional enzyme</keyword>
<dbReference type="EMBL" id="JAHRHJ020000010">
    <property type="protein sequence ID" value="KAH9299865.1"/>
    <property type="molecule type" value="Genomic_DNA"/>
</dbReference>
<reference evidence="3 4" key="1">
    <citation type="journal article" date="2021" name="Nat. Plants">
        <title>The Taxus genome provides insights into paclitaxel biosynthesis.</title>
        <authorList>
            <person name="Xiong X."/>
            <person name="Gou J."/>
            <person name="Liao Q."/>
            <person name="Li Y."/>
            <person name="Zhou Q."/>
            <person name="Bi G."/>
            <person name="Li C."/>
            <person name="Du R."/>
            <person name="Wang X."/>
            <person name="Sun T."/>
            <person name="Guo L."/>
            <person name="Liang H."/>
            <person name="Lu P."/>
            <person name="Wu Y."/>
            <person name="Zhang Z."/>
            <person name="Ro D.K."/>
            <person name="Shang Y."/>
            <person name="Huang S."/>
            <person name="Yan J."/>
        </authorList>
    </citation>
    <scope>NUCLEOTIDE SEQUENCE [LARGE SCALE GENOMIC DNA]</scope>
    <source>
        <strain evidence="3">Ta-2019</strain>
    </source>
</reference>
<dbReference type="SUPFAM" id="SSF53098">
    <property type="entry name" value="Ribonuclease H-like"/>
    <property type="match status" value="1"/>
</dbReference>
<comment type="caution">
    <text evidence="3">The sequence shown here is derived from an EMBL/GenBank/DDBJ whole genome shotgun (WGS) entry which is preliminary data.</text>
</comment>
<dbReference type="Gene3D" id="3.30.420.10">
    <property type="entry name" value="Ribonuclease H-like superfamily/Ribonuclease H"/>
    <property type="match status" value="1"/>
</dbReference>
<dbReference type="SUPFAM" id="SSF56672">
    <property type="entry name" value="DNA/RNA polymerases"/>
    <property type="match status" value="1"/>
</dbReference>
<name>A0AA38CGI8_TAXCH</name>
<dbReference type="CDD" id="cd01647">
    <property type="entry name" value="RT_LTR"/>
    <property type="match status" value="1"/>
</dbReference>
<dbReference type="PANTHER" id="PTHR37984:SF5">
    <property type="entry name" value="PROTEIN NYNRIN-LIKE"/>
    <property type="match status" value="1"/>
</dbReference>
<proteinExistence type="predicted"/>
<dbReference type="Pfam" id="PF00078">
    <property type="entry name" value="RVT_1"/>
    <property type="match status" value="1"/>
</dbReference>
<dbReference type="AlphaFoldDB" id="A0AA38CGI8"/>
<dbReference type="InterPro" id="IPR043128">
    <property type="entry name" value="Rev_trsase/Diguanyl_cyclase"/>
</dbReference>
<dbReference type="InterPro" id="IPR036397">
    <property type="entry name" value="RNaseH_sf"/>
</dbReference>
<dbReference type="InterPro" id="IPR012337">
    <property type="entry name" value="RNaseH-like_sf"/>
</dbReference>
<evidence type="ECO:0000256" key="1">
    <source>
        <dbReference type="ARBA" id="ARBA00023268"/>
    </source>
</evidence>
<dbReference type="InterPro" id="IPR002156">
    <property type="entry name" value="RNaseH_domain"/>
</dbReference>
<dbReference type="GO" id="GO:0004523">
    <property type="term" value="F:RNA-DNA hybrid ribonuclease activity"/>
    <property type="evidence" value="ECO:0007669"/>
    <property type="project" value="InterPro"/>
</dbReference>
<feature type="domain" description="RNase H type-1" evidence="2">
    <location>
        <begin position="164"/>
        <end position="293"/>
    </location>
</feature>
<dbReference type="CDD" id="cd09279">
    <property type="entry name" value="RNase_HI_like"/>
    <property type="match status" value="1"/>
</dbReference>
<dbReference type="Gene3D" id="3.30.70.270">
    <property type="match status" value="2"/>
</dbReference>
<dbReference type="InterPro" id="IPR043502">
    <property type="entry name" value="DNA/RNA_pol_sf"/>
</dbReference>
<sequence>MILGRPWIHRIKAIPSTLFQEVRFLHLGKIFVAKGDPKPFDVHLADLKKRPGMHSEFELPTNQLNKPTDAKPKEKLVPTTDLETMSLAKATPTPKDEANTVEIVSLGTTAKIIELIEQDLPMFLPFDSVGVGYSLGVGSLPVVDLCMVEVEDVNTTNIPTSILPAKYWTLHFDGARCRYGVGAGIILTSPKGKVLPFAFKLKFKCTNNGTEYEALLLGLILAKRIGVDNIRVLGDSQLVANQVSEIYETKAEHLQLYKTAVLNLSKEFDFISIEAIPREKNLLTDSIATSASHFTPNIENGDDLDLPPAPPEFEEGNASLIEETIDVNIGTEDEPRILKLGSSLTPLEVEIHIRILKEHQKAFAFNYKEMTGVAPHIVVHNLVTKSDVKPVQKKSRPMKPKVALMVKEEVMKLLQVGFIKPVDYSQWVSNIVPVLKKNGKIRICIDFRDINKACPKDDFPLPSIDVIVDATAGFELLSLMDGFSGYNQIRISEQDQAKTMFITPWGTYCYVVMPFGLKNTGGKLLGYIISSRGIDVDPTKIRVVLEMVPPSNESGIRSFLGKLGAIQRFIPDLSFAIHPINNLLKKDYSIDWTEDCNEAFDAVKRFLLSPPTLMPPKLDRPLILYSRATNVSLACMLAQEDDDKRERVIYFISRTLLDYETRYTQAE</sequence>
<protein>
    <recommendedName>
        <fullName evidence="2">RNase H type-1 domain-containing protein</fullName>
    </recommendedName>
</protein>
<dbReference type="InterPro" id="IPR041577">
    <property type="entry name" value="RT_RNaseH_2"/>
</dbReference>
<evidence type="ECO:0000259" key="2">
    <source>
        <dbReference type="PROSITE" id="PS50879"/>
    </source>
</evidence>
<dbReference type="Proteomes" id="UP000824469">
    <property type="component" value="Unassembled WGS sequence"/>
</dbReference>
<dbReference type="Pfam" id="PF17919">
    <property type="entry name" value="RT_RNaseH_2"/>
    <property type="match status" value="1"/>
</dbReference>
<dbReference type="GO" id="GO:0003676">
    <property type="term" value="F:nucleic acid binding"/>
    <property type="evidence" value="ECO:0007669"/>
    <property type="project" value="InterPro"/>
</dbReference>
<dbReference type="InterPro" id="IPR050951">
    <property type="entry name" value="Retrovirus_Pol_polyprotein"/>
</dbReference>
<gene>
    <name evidence="3" type="ORF">KI387_044088</name>
</gene>
<evidence type="ECO:0000313" key="4">
    <source>
        <dbReference type="Proteomes" id="UP000824469"/>
    </source>
</evidence>
<dbReference type="Pfam" id="PF13456">
    <property type="entry name" value="RVT_3"/>
    <property type="match status" value="1"/>
</dbReference>